<dbReference type="GeneID" id="65129386"/>
<keyword evidence="2" id="KW-1185">Reference proteome</keyword>
<dbReference type="EMBL" id="MT774384">
    <property type="protein sequence ID" value="QOR58903.1"/>
    <property type="molecule type" value="Genomic_DNA"/>
</dbReference>
<dbReference type="KEGG" id="vg:65129386"/>
<dbReference type="RefSeq" id="YP_010111061.1">
    <property type="nucleotide sequence ID" value="NC_055877.1"/>
</dbReference>
<sequence>MDEVNLNPLDYRKFLKGIEDCKEQIKYYENVIADVVLRNSNLEVNDSVKLENKGGINKLYGVVVGAKAVIKADNEVHKLITIIPENVNTPFDFDLTEWSITLRVR</sequence>
<reference evidence="1 2" key="1">
    <citation type="submission" date="2020-07" db="EMBL/GenBank/DDBJ databases">
        <title>Taxonomic proposal: Crassvirales, a new order of highly abundant and diverse bacterial viruses.</title>
        <authorList>
            <person name="Shkoporov A.N."/>
            <person name="Stockdale S.R."/>
            <person name="Guerin E."/>
            <person name="Ross R.P."/>
            <person name="Hill C."/>
        </authorList>
    </citation>
    <scope>NUCLEOTIDE SEQUENCE [LARGE SCALE GENOMIC DNA]</scope>
</reference>
<name>A0A7M1RWU4_9CAUD</name>
<protein>
    <submittedName>
        <fullName evidence="1">Uncharacterized protein</fullName>
    </submittedName>
</protein>
<evidence type="ECO:0000313" key="1">
    <source>
        <dbReference type="EMBL" id="QOR58903.1"/>
    </source>
</evidence>
<evidence type="ECO:0000313" key="2">
    <source>
        <dbReference type="Proteomes" id="UP000594003"/>
    </source>
</evidence>
<accession>A0A7M1RWU4</accession>
<organism evidence="1 2">
    <name type="scientific">uncultured phage cr8_1</name>
    <dbReference type="NCBI Taxonomy" id="2772068"/>
    <lineage>
        <taxon>Viruses</taxon>
        <taxon>Duplodnaviria</taxon>
        <taxon>Heunggongvirae</taxon>
        <taxon>Uroviricota</taxon>
        <taxon>Caudoviricetes</taxon>
        <taxon>Crassvirales</taxon>
        <taxon>Intestiviridae</taxon>
        <taxon>Obtuvirinae</taxon>
        <taxon>Fohxhuevirus</taxon>
        <taxon>Fohxhuevirus gastrointestinalis</taxon>
    </lineage>
</organism>
<dbReference type="Proteomes" id="UP000594003">
    <property type="component" value="Segment"/>
</dbReference>
<proteinExistence type="predicted"/>